<evidence type="ECO:0000313" key="1">
    <source>
        <dbReference type="EMBL" id="KRR15244.1"/>
    </source>
</evidence>
<dbReference type="AlphaFoldDB" id="A0A0R3M5Q5"/>
<dbReference type="Proteomes" id="UP000051660">
    <property type="component" value="Unassembled WGS sequence"/>
</dbReference>
<sequence>MALVTVAPASADSPGSELKRLEDADETFTSPDGQVTVEQYQGKKGEDDLVYQFWTFDDKHEHGALLNPGEDIDLAGYRAGFRFSRNSQWLVRMQKLGAGYHTLFLYRRTGYQFSPATPKPLGEMAWDYFFSQPVSWKMHRKSRDRDSLNHKQVHLLQGMDDNYASMGKRWPDSRYVVLSLSFDSQGEQPKKPWIEGWRCVFDTKTGQFSIPSDFVDHNAQAVEFPQRRRR</sequence>
<proteinExistence type="predicted"/>
<dbReference type="EMBL" id="LLYB01000135">
    <property type="protein sequence ID" value="KRR15244.1"/>
    <property type="molecule type" value="Genomic_DNA"/>
</dbReference>
<reference evidence="1 2" key="1">
    <citation type="submission" date="2014-03" db="EMBL/GenBank/DDBJ databases">
        <title>Bradyrhizobium valentinum sp. nov., isolated from effective nodules of Lupinus mariae-josephae, a lupine endemic of basic-lime soils in Eastern Spain.</title>
        <authorList>
            <person name="Duran D."/>
            <person name="Rey L."/>
            <person name="Navarro A."/>
            <person name="Busquets A."/>
            <person name="Imperial J."/>
            <person name="Ruiz-Argueso T."/>
        </authorList>
    </citation>
    <scope>NUCLEOTIDE SEQUENCE [LARGE SCALE GENOMIC DNA]</scope>
    <source>
        <strain evidence="1 2">CCBAU 23086</strain>
    </source>
</reference>
<organism evidence="1 2">
    <name type="scientific">Bradyrhizobium lablabi</name>
    <dbReference type="NCBI Taxonomy" id="722472"/>
    <lineage>
        <taxon>Bacteria</taxon>
        <taxon>Pseudomonadati</taxon>
        <taxon>Pseudomonadota</taxon>
        <taxon>Alphaproteobacteria</taxon>
        <taxon>Hyphomicrobiales</taxon>
        <taxon>Nitrobacteraceae</taxon>
        <taxon>Bradyrhizobium</taxon>
    </lineage>
</organism>
<gene>
    <name evidence="1" type="ORF">CQ14_28390</name>
</gene>
<comment type="caution">
    <text evidence="1">The sequence shown here is derived from an EMBL/GenBank/DDBJ whole genome shotgun (WGS) entry which is preliminary data.</text>
</comment>
<evidence type="ECO:0000313" key="2">
    <source>
        <dbReference type="Proteomes" id="UP000051660"/>
    </source>
</evidence>
<accession>A0A0R3M5Q5</accession>
<protein>
    <submittedName>
        <fullName evidence="1">Uncharacterized protein</fullName>
    </submittedName>
</protein>
<name>A0A0R3M5Q5_9BRAD</name>